<organism evidence="3">
    <name type="scientific">Tanacetum cinerariifolium</name>
    <name type="common">Dalmatian daisy</name>
    <name type="synonym">Chrysanthemum cinerariifolium</name>
    <dbReference type="NCBI Taxonomy" id="118510"/>
    <lineage>
        <taxon>Eukaryota</taxon>
        <taxon>Viridiplantae</taxon>
        <taxon>Streptophyta</taxon>
        <taxon>Embryophyta</taxon>
        <taxon>Tracheophyta</taxon>
        <taxon>Spermatophyta</taxon>
        <taxon>Magnoliopsida</taxon>
        <taxon>eudicotyledons</taxon>
        <taxon>Gunneridae</taxon>
        <taxon>Pentapetalae</taxon>
        <taxon>asterids</taxon>
        <taxon>campanulids</taxon>
        <taxon>Asterales</taxon>
        <taxon>Asteraceae</taxon>
        <taxon>Asteroideae</taxon>
        <taxon>Anthemideae</taxon>
        <taxon>Anthemidinae</taxon>
        <taxon>Tanacetum</taxon>
    </lineage>
</organism>
<feature type="transmembrane region" description="Helical" evidence="2">
    <location>
        <begin position="66"/>
        <end position="88"/>
    </location>
</feature>
<feature type="non-terminal residue" evidence="3">
    <location>
        <position position="311"/>
    </location>
</feature>
<keyword evidence="3" id="KW-0695">RNA-directed DNA polymerase</keyword>
<evidence type="ECO:0000256" key="1">
    <source>
        <dbReference type="SAM" id="MobiDB-lite"/>
    </source>
</evidence>
<evidence type="ECO:0000256" key="2">
    <source>
        <dbReference type="SAM" id="Phobius"/>
    </source>
</evidence>
<feature type="region of interest" description="Disordered" evidence="1">
    <location>
        <begin position="112"/>
        <end position="131"/>
    </location>
</feature>
<keyword evidence="2" id="KW-0472">Membrane</keyword>
<dbReference type="GO" id="GO:0003964">
    <property type="term" value="F:RNA-directed DNA polymerase activity"/>
    <property type="evidence" value="ECO:0007669"/>
    <property type="project" value="UniProtKB-KW"/>
</dbReference>
<accession>A0A699H9V9</accession>
<evidence type="ECO:0000313" key="3">
    <source>
        <dbReference type="EMBL" id="GEX47252.1"/>
    </source>
</evidence>
<sequence length="311" mass="36366">MGIEDIAIWDLDIITWGCWGKGEGTVQVRRGLAKGSLLVNPHDEYFRKRGCIHGPHGWNQLVNPSISLISLVAVVGPLSGNVLLLSCMRTRITFRRRRGLIKRLETRSICSESESLKPRRGRSESPRKKDPKIKMVFKRLEKGVFQRLGDKRKKKQNLLLKNIITKEHPHEGRKRSQKVKIKCIKDPVEIHNIKQSDEESTEEFVQRYKFECRDVKGAPECMKILGFMHGITKPELIKRLHDKIPKLVDEMMRVTTTFFRGEVAASNRERKKSFPSWKQQEARQKKNFKRGGFRNQQRSERKQRHVYSPYK</sequence>
<protein>
    <submittedName>
        <fullName evidence="3">Reverse transcriptase domain-containing protein</fullName>
    </submittedName>
</protein>
<keyword evidence="3" id="KW-0548">Nucleotidyltransferase</keyword>
<keyword evidence="2" id="KW-0812">Transmembrane</keyword>
<proteinExistence type="predicted"/>
<feature type="compositionally biased region" description="Basic and acidic residues" evidence="1">
    <location>
        <begin position="114"/>
        <end position="128"/>
    </location>
</feature>
<dbReference type="AlphaFoldDB" id="A0A699H9V9"/>
<name>A0A699H9V9_TANCI</name>
<keyword evidence="2" id="KW-1133">Transmembrane helix</keyword>
<feature type="region of interest" description="Disordered" evidence="1">
    <location>
        <begin position="269"/>
        <end position="311"/>
    </location>
</feature>
<keyword evidence="3" id="KW-0808">Transferase</keyword>
<comment type="caution">
    <text evidence="3">The sequence shown here is derived from an EMBL/GenBank/DDBJ whole genome shotgun (WGS) entry which is preliminary data.</text>
</comment>
<reference evidence="3" key="1">
    <citation type="journal article" date="2019" name="Sci. Rep.">
        <title>Draft genome of Tanacetum cinerariifolium, the natural source of mosquito coil.</title>
        <authorList>
            <person name="Yamashiro T."/>
            <person name="Shiraishi A."/>
            <person name="Satake H."/>
            <person name="Nakayama K."/>
        </authorList>
    </citation>
    <scope>NUCLEOTIDE SEQUENCE</scope>
</reference>
<dbReference type="EMBL" id="BKCJ010110340">
    <property type="protein sequence ID" value="GEX47252.1"/>
    <property type="molecule type" value="Genomic_DNA"/>
</dbReference>
<gene>
    <name evidence="3" type="ORF">Tci_319227</name>
</gene>